<evidence type="ECO:0000259" key="2">
    <source>
        <dbReference type="Pfam" id="PF13843"/>
    </source>
</evidence>
<feature type="domain" description="PiggyBac transposable element-derived protein" evidence="2">
    <location>
        <begin position="30"/>
        <end position="125"/>
    </location>
</feature>
<dbReference type="InParanoid" id="A0A1E7EWB2"/>
<accession>A0A1E7EWB2</accession>
<feature type="region of interest" description="Disordered" evidence="1">
    <location>
        <begin position="160"/>
        <end position="185"/>
    </location>
</feature>
<sequence>MIDIKFCYGYDVGSTDVLHGVLDDVSYDIFCMKEEDYVMKIMATYGCNSPPMRDRKKATRTLVSGVKTEFEYIEPVANHFDYRHCVDDNNHLRHMRPSIEETWKTHRWALRCLSFFLAVSEVNAFLCFRNWVWSEKEKMYFHAFRRHLSIEMMTNTYDEDDGEQDFISDEPRRSPRQGSANNHVLTSAPINSTKSVAPIVQPRLERTVLVIREFSSVHNAMCYTFIMCYQVAVRTK</sequence>
<dbReference type="Proteomes" id="UP000095751">
    <property type="component" value="Unassembled WGS sequence"/>
</dbReference>
<dbReference type="EMBL" id="KV784372">
    <property type="protein sequence ID" value="OEU10320.1"/>
    <property type="molecule type" value="Genomic_DNA"/>
</dbReference>
<dbReference type="Pfam" id="PF13843">
    <property type="entry name" value="DDE_Tnp_1_7"/>
    <property type="match status" value="1"/>
</dbReference>
<dbReference type="AlphaFoldDB" id="A0A1E7EWB2"/>
<dbReference type="KEGG" id="fcy:FRACYDRAFT_247287"/>
<feature type="compositionally biased region" description="Polar residues" evidence="1">
    <location>
        <begin position="176"/>
        <end position="185"/>
    </location>
</feature>
<protein>
    <recommendedName>
        <fullName evidence="2">PiggyBac transposable element-derived protein domain-containing protein</fullName>
    </recommendedName>
</protein>
<gene>
    <name evidence="3" type="ORF">FRACYDRAFT_247287</name>
</gene>
<evidence type="ECO:0000313" key="3">
    <source>
        <dbReference type="EMBL" id="OEU10320.1"/>
    </source>
</evidence>
<name>A0A1E7EWB2_9STRA</name>
<keyword evidence="4" id="KW-1185">Reference proteome</keyword>
<organism evidence="3 4">
    <name type="scientific">Fragilariopsis cylindrus CCMP1102</name>
    <dbReference type="NCBI Taxonomy" id="635003"/>
    <lineage>
        <taxon>Eukaryota</taxon>
        <taxon>Sar</taxon>
        <taxon>Stramenopiles</taxon>
        <taxon>Ochrophyta</taxon>
        <taxon>Bacillariophyta</taxon>
        <taxon>Bacillariophyceae</taxon>
        <taxon>Bacillariophycidae</taxon>
        <taxon>Bacillariales</taxon>
        <taxon>Bacillariaceae</taxon>
        <taxon>Fragilariopsis</taxon>
    </lineage>
</organism>
<dbReference type="InterPro" id="IPR029526">
    <property type="entry name" value="PGBD"/>
</dbReference>
<reference evidence="3 4" key="1">
    <citation type="submission" date="2016-09" db="EMBL/GenBank/DDBJ databases">
        <title>Extensive genetic diversity and differential bi-allelic expression allows diatom success in the polar Southern Ocean.</title>
        <authorList>
            <consortium name="DOE Joint Genome Institute"/>
            <person name="Mock T."/>
            <person name="Otillar R.P."/>
            <person name="Strauss J."/>
            <person name="Dupont C."/>
            <person name="Frickenhaus S."/>
            <person name="Maumus F."/>
            <person name="Mcmullan M."/>
            <person name="Sanges R."/>
            <person name="Schmutz J."/>
            <person name="Toseland A."/>
            <person name="Valas R."/>
            <person name="Veluchamy A."/>
            <person name="Ward B.J."/>
            <person name="Allen A."/>
            <person name="Barry K."/>
            <person name="Falciatore A."/>
            <person name="Ferrante M."/>
            <person name="Fortunato A.E."/>
            <person name="Gloeckner G."/>
            <person name="Gruber A."/>
            <person name="Hipkin R."/>
            <person name="Janech M."/>
            <person name="Kroth P."/>
            <person name="Leese F."/>
            <person name="Lindquist E."/>
            <person name="Lyon B.R."/>
            <person name="Martin J."/>
            <person name="Mayer C."/>
            <person name="Parker M."/>
            <person name="Quesneville H."/>
            <person name="Raymond J."/>
            <person name="Uhlig C."/>
            <person name="Valentin K.U."/>
            <person name="Worden A.Z."/>
            <person name="Armbrust E.V."/>
            <person name="Bowler C."/>
            <person name="Green B."/>
            <person name="Moulton V."/>
            <person name="Van Oosterhout C."/>
            <person name="Grigoriev I."/>
        </authorList>
    </citation>
    <scope>NUCLEOTIDE SEQUENCE [LARGE SCALE GENOMIC DNA]</scope>
    <source>
        <strain evidence="3 4">CCMP1102</strain>
    </source>
</reference>
<proteinExistence type="predicted"/>
<evidence type="ECO:0000313" key="4">
    <source>
        <dbReference type="Proteomes" id="UP000095751"/>
    </source>
</evidence>
<dbReference type="OrthoDB" id="2286379at2759"/>
<evidence type="ECO:0000256" key="1">
    <source>
        <dbReference type="SAM" id="MobiDB-lite"/>
    </source>
</evidence>